<dbReference type="PATRIC" id="fig|1359153.3.peg.1866"/>
<dbReference type="Proteomes" id="UP000033385">
    <property type="component" value="Unassembled WGS sequence"/>
</dbReference>
<evidence type="ECO:0000313" key="2">
    <source>
        <dbReference type="Proteomes" id="UP000033385"/>
    </source>
</evidence>
<accession>A0A0F3NHY5</accession>
<sequence>MQHPKSRRRQGYNVAINSTSLNRRHPNLMYYDTQDIEKTAETLQGVVQFSN</sequence>
<comment type="caution">
    <text evidence="1">The sequence shown here is derived from an EMBL/GenBank/DDBJ whole genome shotgun (WGS) entry which is preliminary data.</text>
</comment>
<evidence type="ECO:0000313" key="1">
    <source>
        <dbReference type="EMBL" id="KJV66514.1"/>
    </source>
</evidence>
<protein>
    <submittedName>
        <fullName evidence="1">Uncharacterized protein</fullName>
    </submittedName>
</protein>
<proteinExistence type="predicted"/>
<dbReference type="EMBL" id="LANW01000001">
    <property type="protein sequence ID" value="KJV66514.1"/>
    <property type="molecule type" value="Genomic_DNA"/>
</dbReference>
<organism evidence="1 2">
    <name type="scientific">Anaplasma phagocytophilum str. ApNP</name>
    <dbReference type="NCBI Taxonomy" id="1359153"/>
    <lineage>
        <taxon>Bacteria</taxon>
        <taxon>Pseudomonadati</taxon>
        <taxon>Pseudomonadota</taxon>
        <taxon>Alphaproteobacteria</taxon>
        <taxon>Rickettsiales</taxon>
        <taxon>Anaplasmataceae</taxon>
        <taxon>Anaplasma</taxon>
        <taxon>phagocytophilum group</taxon>
    </lineage>
</organism>
<gene>
    <name evidence="1" type="ORF">APHNP_1821</name>
</gene>
<name>A0A0F3NHY5_ANAPH</name>
<reference evidence="1 2" key="1">
    <citation type="submission" date="2015-01" db="EMBL/GenBank/DDBJ databases">
        <title>Genome Sequencing of Rickettsiales.</title>
        <authorList>
            <person name="Daugherty S.C."/>
            <person name="Su Q."/>
            <person name="Abolude K."/>
            <person name="Beier-Sexton M."/>
            <person name="Carlyon J.A."/>
            <person name="Carter R."/>
            <person name="Day N.P."/>
            <person name="Dumler S.J."/>
            <person name="Dyachenko V."/>
            <person name="Godinez A."/>
            <person name="Kurtti T.J."/>
            <person name="Lichay M."/>
            <person name="Mullins K.E."/>
            <person name="Ott S."/>
            <person name="Pappas-Brown V."/>
            <person name="Paris D.H."/>
            <person name="Patel P."/>
            <person name="Richards A.L."/>
            <person name="Sadzewicz L."/>
            <person name="Sears K."/>
            <person name="Seidman D."/>
            <person name="Sengamalay N."/>
            <person name="Stenos J."/>
            <person name="Tallon L.J."/>
            <person name="Vincent G."/>
            <person name="Fraser C.M."/>
            <person name="Munderloh U."/>
            <person name="Dunning-Hotopp J.C."/>
        </authorList>
    </citation>
    <scope>NUCLEOTIDE SEQUENCE [LARGE SCALE GENOMIC DNA]</scope>
    <source>
        <strain evidence="1 2">ApNP</strain>
    </source>
</reference>
<dbReference type="AlphaFoldDB" id="A0A0F3NHY5"/>